<evidence type="ECO:0008006" key="2">
    <source>
        <dbReference type="Google" id="ProtNLM"/>
    </source>
</evidence>
<name>A0A0F9ANN1_9ZZZZ</name>
<dbReference type="AlphaFoldDB" id="A0A0F9ANN1"/>
<accession>A0A0F9ANN1</accession>
<protein>
    <recommendedName>
        <fullName evidence="2">HD domain-containing protein</fullName>
    </recommendedName>
</protein>
<dbReference type="SUPFAM" id="SSF109604">
    <property type="entry name" value="HD-domain/PDEase-like"/>
    <property type="match status" value="1"/>
</dbReference>
<dbReference type="Gene3D" id="1.10.3210.10">
    <property type="entry name" value="Hypothetical protein af1432"/>
    <property type="match status" value="1"/>
</dbReference>
<reference evidence="1" key="1">
    <citation type="journal article" date="2015" name="Nature">
        <title>Complex archaea that bridge the gap between prokaryotes and eukaryotes.</title>
        <authorList>
            <person name="Spang A."/>
            <person name="Saw J.H."/>
            <person name="Jorgensen S.L."/>
            <person name="Zaremba-Niedzwiedzka K."/>
            <person name="Martijn J."/>
            <person name="Lind A.E."/>
            <person name="van Eijk R."/>
            <person name="Schleper C."/>
            <person name="Guy L."/>
            <person name="Ettema T.J."/>
        </authorList>
    </citation>
    <scope>NUCLEOTIDE SEQUENCE</scope>
</reference>
<evidence type="ECO:0000313" key="1">
    <source>
        <dbReference type="EMBL" id="KKK80079.1"/>
    </source>
</evidence>
<proteinExistence type="predicted"/>
<comment type="caution">
    <text evidence="1">The sequence shown here is derived from an EMBL/GenBank/DDBJ whole genome shotgun (WGS) entry which is preliminary data.</text>
</comment>
<gene>
    <name evidence="1" type="ORF">LCGC14_2827100</name>
</gene>
<dbReference type="Pfam" id="PF12917">
    <property type="entry name" value="YfbR-like"/>
    <property type="match status" value="1"/>
</dbReference>
<dbReference type="EMBL" id="LAZR01053741">
    <property type="protein sequence ID" value="KKK80079.1"/>
    <property type="molecule type" value="Genomic_DNA"/>
</dbReference>
<sequence>MKKKQTKGELHNLLVFLKRQRRLANIDRCNQSAKIKFYSVAEHCYFSILFGMVLCDVINRQSHPKDRLNVEEVLRRLIIHDAEEAITGDILYTLHNEHPEFKSGWQTKLLRELGLEE</sequence>
<organism evidence="1">
    <name type="scientific">marine sediment metagenome</name>
    <dbReference type="NCBI Taxonomy" id="412755"/>
    <lineage>
        <taxon>unclassified sequences</taxon>
        <taxon>metagenomes</taxon>
        <taxon>ecological metagenomes</taxon>
    </lineage>
</organism>